<dbReference type="InterPro" id="IPR036869">
    <property type="entry name" value="J_dom_sf"/>
</dbReference>
<evidence type="ECO:0000256" key="6">
    <source>
        <dbReference type="ARBA" id="ARBA00038105"/>
    </source>
</evidence>
<dbReference type="PROSITE" id="PS50076">
    <property type="entry name" value="DNAJ_2"/>
    <property type="match status" value="1"/>
</dbReference>
<dbReference type="PANTHER" id="PTHR12763">
    <property type="match status" value="1"/>
</dbReference>
<feature type="transmembrane region" description="Helical" evidence="7">
    <location>
        <begin position="33"/>
        <end position="49"/>
    </location>
</feature>
<keyword evidence="5" id="KW-0143">Chaperone</keyword>
<keyword evidence="2 7" id="KW-0812">Transmembrane</keyword>
<dbReference type="RefSeq" id="WP_036182225.1">
    <property type="nucleotide sequence ID" value="NZ_JMQN01000004.1"/>
</dbReference>
<feature type="domain" description="J" evidence="8">
    <location>
        <begin position="194"/>
        <end position="245"/>
    </location>
</feature>
<gene>
    <name evidence="9" type="ORF">ADIMK_0031</name>
</gene>
<reference evidence="9 10" key="1">
    <citation type="submission" date="2014-04" db="EMBL/GenBank/DDBJ databases">
        <title>Marinobacterium kochiensis sp. nov., isolated from sediment sample collected from Kochi backwaters in Kerala, India.</title>
        <authorList>
            <person name="Singh A."/>
            <person name="Pinnaka A.K."/>
        </authorList>
    </citation>
    <scope>NUCLEOTIDE SEQUENCE [LARGE SCALE GENOMIC DNA]</scope>
    <source>
        <strain evidence="9 10">AK27</strain>
    </source>
</reference>
<dbReference type="SUPFAM" id="SSF46565">
    <property type="entry name" value="Chaperone J-domain"/>
    <property type="match status" value="1"/>
</dbReference>
<dbReference type="GO" id="GO:0016020">
    <property type="term" value="C:membrane"/>
    <property type="evidence" value="ECO:0007669"/>
    <property type="project" value="UniProtKB-SubCell"/>
</dbReference>
<dbReference type="FunFam" id="1.10.287.110:FF:000001">
    <property type="entry name" value="Import inner membrane translocase subunit tim14"/>
    <property type="match status" value="1"/>
</dbReference>
<dbReference type="InterPro" id="IPR001623">
    <property type="entry name" value="DnaJ_domain"/>
</dbReference>
<dbReference type="CDD" id="cd06257">
    <property type="entry name" value="DnaJ"/>
    <property type="match status" value="1"/>
</dbReference>
<keyword evidence="3 7" id="KW-1133">Transmembrane helix</keyword>
<proteinExistence type="inferred from homology"/>
<organism evidence="9 10">
    <name type="scientific">Marinobacterium lacunae</name>
    <dbReference type="NCBI Taxonomy" id="1232683"/>
    <lineage>
        <taxon>Bacteria</taxon>
        <taxon>Pseudomonadati</taxon>
        <taxon>Pseudomonadota</taxon>
        <taxon>Gammaproteobacteria</taxon>
        <taxon>Oceanospirillales</taxon>
        <taxon>Oceanospirillaceae</taxon>
        <taxon>Marinobacterium</taxon>
    </lineage>
</organism>
<dbReference type="PANTHER" id="PTHR12763:SF28">
    <property type="entry name" value="GEO10507P1-RELATED"/>
    <property type="match status" value="1"/>
</dbReference>
<protein>
    <submittedName>
        <fullName evidence="9">DnaJ domain protein</fullName>
    </submittedName>
</protein>
<keyword evidence="10" id="KW-1185">Reference proteome</keyword>
<dbReference type="Gene3D" id="1.10.287.110">
    <property type="entry name" value="DnaJ domain"/>
    <property type="match status" value="1"/>
</dbReference>
<evidence type="ECO:0000256" key="2">
    <source>
        <dbReference type="ARBA" id="ARBA00022692"/>
    </source>
</evidence>
<comment type="caution">
    <text evidence="9">The sequence shown here is derived from an EMBL/GenBank/DDBJ whole genome shotgun (WGS) entry which is preliminary data.</text>
</comment>
<dbReference type="AlphaFoldDB" id="A0A081G4L4"/>
<evidence type="ECO:0000256" key="1">
    <source>
        <dbReference type="ARBA" id="ARBA00004167"/>
    </source>
</evidence>
<evidence type="ECO:0000256" key="7">
    <source>
        <dbReference type="SAM" id="Phobius"/>
    </source>
</evidence>
<evidence type="ECO:0000313" key="9">
    <source>
        <dbReference type="EMBL" id="KEA65719.1"/>
    </source>
</evidence>
<evidence type="ECO:0000256" key="3">
    <source>
        <dbReference type="ARBA" id="ARBA00022989"/>
    </source>
</evidence>
<evidence type="ECO:0000313" key="10">
    <source>
        <dbReference type="Proteomes" id="UP000028252"/>
    </source>
</evidence>
<evidence type="ECO:0000259" key="8">
    <source>
        <dbReference type="PROSITE" id="PS50076"/>
    </source>
</evidence>
<sequence>MNPIGLILFGLIAGGGWLWLRRQPPQERTRAGLKLALLLILLGLLFLAITGRLHWLGALVALLLPLVQRLLPLLMRVLPWIHRHTQSRRRSRSQSGGTSTVRSRMIAMTLEHDSGVMDGEILEGTLKGHNLSRLSKEEFLQLLSECRASDIDSTRLLETYLDKRFGAQWRVDDPGATNSDEQVSTTSSNMTREEALAILGLEPEADRAAIIEAHRRLIQRNHPDRGGSTWLASRINDAKTLLLKD</sequence>
<accession>A0A081G4L4</accession>
<name>A0A081G4L4_9GAMM</name>
<dbReference type="PATRIC" id="fig|1232683.4.peg.31"/>
<dbReference type="STRING" id="1232683.ADIMK_0031"/>
<dbReference type="EMBL" id="JMQN01000004">
    <property type="protein sequence ID" value="KEA65719.1"/>
    <property type="molecule type" value="Genomic_DNA"/>
</dbReference>
<evidence type="ECO:0000256" key="5">
    <source>
        <dbReference type="ARBA" id="ARBA00023186"/>
    </source>
</evidence>
<feature type="transmembrane region" description="Helical" evidence="7">
    <location>
        <begin position="6"/>
        <end position="21"/>
    </location>
</feature>
<dbReference type="Proteomes" id="UP000028252">
    <property type="component" value="Unassembled WGS sequence"/>
</dbReference>
<comment type="subcellular location">
    <subcellularLocation>
        <location evidence="1">Membrane</location>
        <topology evidence="1">Single-pass membrane protein</topology>
    </subcellularLocation>
</comment>
<dbReference type="OrthoDB" id="9811070at2"/>
<evidence type="ECO:0000256" key="4">
    <source>
        <dbReference type="ARBA" id="ARBA00023136"/>
    </source>
</evidence>
<keyword evidence="4 7" id="KW-0472">Membrane</keyword>
<dbReference type="eggNOG" id="COG2214">
    <property type="taxonomic scope" value="Bacteria"/>
</dbReference>
<comment type="similarity">
    <text evidence="6">Belongs to the TIM14 family.</text>
</comment>